<evidence type="ECO:0000256" key="1">
    <source>
        <dbReference type="ARBA" id="ARBA00004429"/>
    </source>
</evidence>
<dbReference type="STRING" id="1301098.PKB_5442"/>
<evidence type="ECO:0000256" key="8">
    <source>
        <dbReference type="ARBA" id="ARBA00022989"/>
    </source>
</evidence>
<sequence>MIFDLHGFGPQLAAGTLMTLKLSLAAVCLGLLLGLLGAIAKTSKNPALRMLGGTYTTIVRGVPETLWVLVIYFGSVAGLNALGALFGNPELALSPFAAGVCALGLCFGAYATEVFRGALLAVPKGHREAGQALGLSAPRIFWRIVLPQVWRVALPGLGNLYLILLKDTALVSLITLDEIMRKAAAATNATKEPFTFYMAAALIYLSLTVFVMAALHYFEGRAGRGFVRNEL</sequence>
<dbReference type="OrthoDB" id="9815029at2"/>
<keyword evidence="3 10" id="KW-0813">Transport</keyword>
<keyword evidence="7" id="KW-0029">Amino-acid transport</keyword>
<dbReference type="NCBIfam" id="TIGR01726">
    <property type="entry name" value="HEQRo_perm_3TM"/>
    <property type="match status" value="1"/>
</dbReference>
<evidence type="ECO:0000256" key="9">
    <source>
        <dbReference type="ARBA" id="ARBA00023136"/>
    </source>
</evidence>
<evidence type="ECO:0000256" key="5">
    <source>
        <dbReference type="ARBA" id="ARBA00022519"/>
    </source>
</evidence>
<dbReference type="PROSITE" id="PS50928">
    <property type="entry name" value="ABC_TM1"/>
    <property type="match status" value="1"/>
</dbReference>
<dbReference type="eggNOG" id="COG4215">
    <property type="taxonomic scope" value="Bacteria"/>
</dbReference>
<dbReference type="KEGG" id="pkc:PKB_5442"/>
<proteinExistence type="inferred from homology"/>
<evidence type="ECO:0000256" key="10">
    <source>
        <dbReference type="RuleBase" id="RU363032"/>
    </source>
</evidence>
<feature type="domain" description="ABC transmembrane type-1" evidence="11">
    <location>
        <begin position="16"/>
        <end position="215"/>
    </location>
</feature>
<dbReference type="PATRIC" id="fig|1301098.3.peg.5430"/>
<keyword evidence="9 10" id="KW-0472">Membrane</keyword>
<feature type="transmembrane region" description="Helical" evidence="10">
    <location>
        <begin position="92"/>
        <end position="111"/>
    </location>
</feature>
<gene>
    <name evidence="12" type="ORF">PKB_5442</name>
</gene>
<evidence type="ECO:0000313" key="13">
    <source>
        <dbReference type="Proteomes" id="UP000025241"/>
    </source>
</evidence>
<keyword evidence="13" id="KW-1185">Reference proteome</keyword>
<dbReference type="GO" id="GO:0043190">
    <property type="term" value="C:ATP-binding cassette (ABC) transporter complex"/>
    <property type="evidence" value="ECO:0007669"/>
    <property type="project" value="InterPro"/>
</dbReference>
<evidence type="ECO:0000313" key="12">
    <source>
        <dbReference type="EMBL" id="CDF86753.1"/>
    </source>
</evidence>
<dbReference type="SUPFAM" id="SSF161098">
    <property type="entry name" value="MetI-like"/>
    <property type="match status" value="1"/>
</dbReference>
<name>A0A024HQJ2_PSEKB</name>
<dbReference type="InterPro" id="IPR051613">
    <property type="entry name" value="ABC_transp_permease_HisMQ"/>
</dbReference>
<accession>A0A024HQJ2</accession>
<dbReference type="PANTHER" id="PTHR30133:SF2">
    <property type="entry name" value="ARGININE ABC TRANSPORTER PERMEASE PROTEIN ARTQ"/>
    <property type="match status" value="1"/>
</dbReference>
<keyword evidence="6 10" id="KW-0812">Transmembrane</keyword>
<dbReference type="Gene3D" id="1.10.3720.10">
    <property type="entry name" value="MetI-like"/>
    <property type="match status" value="1"/>
</dbReference>
<reference evidence="12 13" key="1">
    <citation type="submission" date="2013-03" db="EMBL/GenBank/DDBJ databases">
        <authorList>
            <person name="Linke B."/>
        </authorList>
    </citation>
    <scope>NUCLEOTIDE SEQUENCE [LARGE SCALE GENOMIC DNA]</scope>
    <source>
        <strain evidence="12 13">B13</strain>
    </source>
</reference>
<dbReference type="HOGENOM" id="CLU_019602_1_4_6"/>
<feature type="transmembrane region" description="Helical" evidence="10">
    <location>
        <begin position="20"/>
        <end position="40"/>
    </location>
</feature>
<evidence type="ECO:0000256" key="2">
    <source>
        <dbReference type="ARBA" id="ARBA00010072"/>
    </source>
</evidence>
<reference evidence="12 13" key="2">
    <citation type="submission" date="2014-05" db="EMBL/GenBank/DDBJ databases">
        <title>Genome sequence of the 3-chlorobenzoate degrading bacterium Pseudomonas knackmussii B13 shows multiple evidence for horizontal gene transfer.</title>
        <authorList>
            <person name="Miyazaki R."/>
            <person name="Bertelli C."/>
            <person name="Falquet L."/>
            <person name="Robinson-Rechavi M."/>
            <person name="Gharib W."/>
            <person name="Roy S."/>
            <person name="Van der Meer J.R."/>
        </authorList>
    </citation>
    <scope>NUCLEOTIDE SEQUENCE [LARGE SCALE GENOMIC DNA]</scope>
    <source>
        <strain evidence="12 13">B13</strain>
    </source>
</reference>
<dbReference type="EMBL" id="HG322950">
    <property type="protein sequence ID" value="CDF86753.1"/>
    <property type="molecule type" value="Genomic_DNA"/>
</dbReference>
<keyword evidence="4" id="KW-1003">Cell membrane</keyword>
<evidence type="ECO:0000256" key="6">
    <source>
        <dbReference type="ARBA" id="ARBA00022692"/>
    </source>
</evidence>
<evidence type="ECO:0000256" key="7">
    <source>
        <dbReference type="ARBA" id="ARBA00022970"/>
    </source>
</evidence>
<dbReference type="CDD" id="cd06261">
    <property type="entry name" value="TM_PBP2"/>
    <property type="match status" value="1"/>
</dbReference>
<evidence type="ECO:0000259" key="11">
    <source>
        <dbReference type="PROSITE" id="PS50928"/>
    </source>
</evidence>
<organism evidence="12 13">
    <name type="scientific">Pseudomonas knackmussii (strain DSM 6978 / CCUG 54928 / LMG 23759 / B13)</name>
    <dbReference type="NCBI Taxonomy" id="1301098"/>
    <lineage>
        <taxon>Bacteria</taxon>
        <taxon>Pseudomonadati</taxon>
        <taxon>Pseudomonadota</taxon>
        <taxon>Gammaproteobacteria</taxon>
        <taxon>Pseudomonadales</taxon>
        <taxon>Pseudomonadaceae</taxon>
        <taxon>Pseudomonas</taxon>
    </lineage>
</organism>
<evidence type="ECO:0000256" key="4">
    <source>
        <dbReference type="ARBA" id="ARBA00022475"/>
    </source>
</evidence>
<dbReference type="InterPro" id="IPR035906">
    <property type="entry name" value="MetI-like_sf"/>
</dbReference>
<dbReference type="Proteomes" id="UP000025241">
    <property type="component" value="Chromosome I"/>
</dbReference>
<feature type="transmembrane region" description="Helical" evidence="10">
    <location>
        <begin position="66"/>
        <end position="86"/>
    </location>
</feature>
<feature type="transmembrane region" description="Helical" evidence="10">
    <location>
        <begin position="194"/>
        <end position="218"/>
    </location>
</feature>
<dbReference type="RefSeq" id="WP_043256102.1">
    <property type="nucleotide sequence ID" value="NZ_HG322950.1"/>
</dbReference>
<dbReference type="GO" id="GO:0006865">
    <property type="term" value="P:amino acid transport"/>
    <property type="evidence" value="ECO:0007669"/>
    <property type="project" value="UniProtKB-KW"/>
</dbReference>
<protein>
    <submittedName>
        <fullName evidence="12">ABC transporter permease</fullName>
    </submittedName>
</protein>
<dbReference type="PANTHER" id="PTHR30133">
    <property type="entry name" value="CATIONIC AMINO ACID TRANSPORTER, MEMBRANE COMPONENT"/>
    <property type="match status" value="1"/>
</dbReference>
<keyword evidence="8 10" id="KW-1133">Transmembrane helix</keyword>
<keyword evidence="5" id="KW-0997">Cell inner membrane</keyword>
<evidence type="ECO:0000256" key="3">
    <source>
        <dbReference type="ARBA" id="ARBA00022448"/>
    </source>
</evidence>
<dbReference type="InterPro" id="IPR000515">
    <property type="entry name" value="MetI-like"/>
</dbReference>
<dbReference type="InterPro" id="IPR010065">
    <property type="entry name" value="AA_ABC_transptr_permease_3TM"/>
</dbReference>
<dbReference type="GO" id="GO:0022857">
    <property type="term" value="F:transmembrane transporter activity"/>
    <property type="evidence" value="ECO:0007669"/>
    <property type="project" value="InterPro"/>
</dbReference>
<comment type="similarity">
    <text evidence="2">Belongs to the binding-protein-dependent transport system permease family. HisMQ subfamily.</text>
</comment>
<dbReference type="AlphaFoldDB" id="A0A024HQJ2"/>
<dbReference type="Pfam" id="PF00528">
    <property type="entry name" value="BPD_transp_1"/>
    <property type="match status" value="1"/>
</dbReference>
<comment type="subcellular location">
    <subcellularLocation>
        <location evidence="1">Cell inner membrane</location>
        <topology evidence="1">Multi-pass membrane protein</topology>
    </subcellularLocation>
    <subcellularLocation>
        <location evidence="10">Cell membrane</location>
        <topology evidence="10">Multi-pass membrane protein</topology>
    </subcellularLocation>
</comment>